<dbReference type="EMBL" id="CYZD01000009">
    <property type="protein sequence ID" value="CUO36334.1"/>
    <property type="molecule type" value="Genomic_DNA"/>
</dbReference>
<evidence type="ECO:0000313" key="10">
    <source>
        <dbReference type="Proteomes" id="UP000261105"/>
    </source>
</evidence>
<dbReference type="AlphaFoldDB" id="A0A174EEV1"/>
<organism evidence="2 9">
    <name type="scientific">Blautia obeum</name>
    <dbReference type="NCBI Taxonomy" id="40520"/>
    <lineage>
        <taxon>Bacteria</taxon>
        <taxon>Bacillati</taxon>
        <taxon>Bacillota</taxon>
        <taxon>Clostridia</taxon>
        <taxon>Lachnospirales</taxon>
        <taxon>Lachnospiraceae</taxon>
        <taxon>Blautia</taxon>
    </lineage>
</organism>
<dbReference type="EMBL" id="QSUZ01000019">
    <property type="protein sequence ID" value="RGN86226.1"/>
    <property type="molecule type" value="Genomic_DNA"/>
</dbReference>
<evidence type="ECO:0000256" key="1">
    <source>
        <dbReference type="SAM" id="SignalP"/>
    </source>
</evidence>
<reference evidence="2 9" key="1">
    <citation type="submission" date="2015-09" db="EMBL/GenBank/DDBJ databases">
        <authorList>
            <consortium name="Pathogen Informatics"/>
        </authorList>
    </citation>
    <scope>NUCLEOTIDE SEQUENCE [LARGE SCALE GENOMIC DNA]</scope>
    <source>
        <strain evidence="2 9">2789STDY5608837</strain>
    </source>
</reference>
<dbReference type="EMBL" id="QRJH01000001">
    <property type="protein sequence ID" value="RHH21346.1"/>
    <property type="molecule type" value="Genomic_DNA"/>
</dbReference>
<dbReference type="Proteomes" id="UP000284242">
    <property type="component" value="Unassembled WGS sequence"/>
</dbReference>
<feature type="chain" id="PRO_5041863177" description="DUF5104 domain-containing protein" evidence="1">
    <location>
        <begin position="26"/>
        <end position="300"/>
    </location>
</feature>
<reference evidence="10 11" key="2">
    <citation type="submission" date="2018-08" db="EMBL/GenBank/DDBJ databases">
        <title>A genome reference for cultivated species of the human gut microbiota.</title>
        <authorList>
            <person name="Zou Y."/>
            <person name="Xue W."/>
            <person name="Luo G."/>
        </authorList>
    </citation>
    <scope>NUCLEOTIDE SEQUENCE [LARGE SCALE GENOMIC DNA]</scope>
    <source>
        <strain evidence="6 11">AF14-23</strain>
        <strain evidence="5 14">AF21-24</strain>
        <strain evidence="4 12">AF29-2BH</strain>
        <strain evidence="8 15">AF37-6AC</strain>
        <strain evidence="7 13">AM18-2AC</strain>
        <strain evidence="3 10">OM03-6</strain>
    </source>
</reference>
<evidence type="ECO:0000313" key="2">
    <source>
        <dbReference type="EMBL" id="CUO36334.1"/>
    </source>
</evidence>
<evidence type="ECO:0000313" key="11">
    <source>
        <dbReference type="Proteomes" id="UP000265828"/>
    </source>
</evidence>
<evidence type="ECO:0000313" key="3">
    <source>
        <dbReference type="EMBL" id="RGN86226.1"/>
    </source>
</evidence>
<dbReference type="Proteomes" id="UP000095409">
    <property type="component" value="Unassembled WGS sequence"/>
</dbReference>
<dbReference type="EMBL" id="QRVV01000006">
    <property type="protein sequence ID" value="RGS75474.1"/>
    <property type="molecule type" value="Genomic_DNA"/>
</dbReference>
<evidence type="ECO:0000313" key="12">
    <source>
        <dbReference type="Proteomes" id="UP000283585"/>
    </source>
</evidence>
<dbReference type="RefSeq" id="WP_055066208.1">
    <property type="nucleotide sequence ID" value="NZ_CP176627.1"/>
</dbReference>
<sequence>MKKKLIAICLSALMLTSVTSVNCMAENPYPDEESYSESSFAILQDILRENDCQTGIAFLGYIGYDATTEEILDYTNQEDYVASYPFLKNGTIVDAGGYEVFAIVPASDWSISVYSSEMTEDAVYKDYLDFPLYEGSPDEVIILRCNLSEIYSNTMVTSKEGNMSVSYRPSISLKDGHLAEEQRCYDFSIYYDFDYGHNGSDNCMESNLPEDYYEDYYSDTVQNAYELLCSTDEVSYYLGLGFFVWYTGNKDMIDDKECRVFVLGKDLDDHIEVKNHYAVSDNQVYYLDVIENTWNILGSG</sequence>
<feature type="signal peptide" evidence="1">
    <location>
        <begin position="1"/>
        <end position="25"/>
    </location>
</feature>
<dbReference type="Proteomes" id="UP000285897">
    <property type="component" value="Unassembled WGS sequence"/>
</dbReference>
<dbReference type="EMBL" id="QROS01000002">
    <property type="protein sequence ID" value="RHL49639.1"/>
    <property type="molecule type" value="Genomic_DNA"/>
</dbReference>
<evidence type="ECO:0000313" key="14">
    <source>
        <dbReference type="Proteomes" id="UP000284242"/>
    </source>
</evidence>
<evidence type="ECO:0000313" key="6">
    <source>
        <dbReference type="EMBL" id="RGV65846.1"/>
    </source>
</evidence>
<keyword evidence="1" id="KW-0732">Signal</keyword>
<evidence type="ECO:0000313" key="15">
    <source>
        <dbReference type="Proteomes" id="UP000285897"/>
    </source>
</evidence>
<dbReference type="Proteomes" id="UP000265828">
    <property type="component" value="Unassembled WGS sequence"/>
</dbReference>
<proteinExistence type="predicted"/>
<dbReference type="Proteomes" id="UP000283585">
    <property type="component" value="Unassembled WGS sequence"/>
</dbReference>
<gene>
    <name evidence="8" type="ORF">DW021_04660</name>
    <name evidence="7" type="ORF">DW222_02620</name>
    <name evidence="6" type="ORF">DWW07_04660</name>
    <name evidence="5" type="ORF">DWX77_03735</name>
    <name evidence="4" type="ORF">DWZ12_06870</name>
    <name evidence="3" type="ORF">DXB38_12535</name>
    <name evidence="2" type="ORF">ERS852394_02029</name>
</gene>
<evidence type="ECO:0000313" key="9">
    <source>
        <dbReference type="Proteomes" id="UP000095409"/>
    </source>
</evidence>
<dbReference type="EMBL" id="QRSS01000006">
    <property type="protein sequence ID" value="RGQ05607.1"/>
    <property type="molecule type" value="Genomic_DNA"/>
</dbReference>
<protein>
    <recommendedName>
        <fullName evidence="16">DUF5104 domain-containing protein</fullName>
    </recommendedName>
</protein>
<evidence type="ECO:0000313" key="13">
    <source>
        <dbReference type="Proteomes" id="UP000284024"/>
    </source>
</evidence>
<dbReference type="Proteomes" id="UP000284024">
    <property type="component" value="Unassembled WGS sequence"/>
</dbReference>
<evidence type="ECO:0000313" key="7">
    <source>
        <dbReference type="EMBL" id="RHH21346.1"/>
    </source>
</evidence>
<dbReference type="Proteomes" id="UP000261105">
    <property type="component" value="Unassembled WGS sequence"/>
</dbReference>
<evidence type="ECO:0000313" key="4">
    <source>
        <dbReference type="EMBL" id="RGQ05607.1"/>
    </source>
</evidence>
<evidence type="ECO:0000313" key="8">
    <source>
        <dbReference type="EMBL" id="RHL49639.1"/>
    </source>
</evidence>
<dbReference type="EMBL" id="QRZI01000002">
    <property type="protein sequence ID" value="RGV65846.1"/>
    <property type="molecule type" value="Genomic_DNA"/>
</dbReference>
<evidence type="ECO:0008006" key="16">
    <source>
        <dbReference type="Google" id="ProtNLM"/>
    </source>
</evidence>
<evidence type="ECO:0000313" key="5">
    <source>
        <dbReference type="EMBL" id="RGS75474.1"/>
    </source>
</evidence>
<accession>A0A174EEV1</accession>
<name>A0A174EEV1_9FIRM</name>